<protein>
    <recommendedName>
        <fullName evidence="3">Molybdopterin-guanine dinucleotide biosynthesis protein B</fullName>
    </recommendedName>
</protein>
<evidence type="ECO:0008006" key="3">
    <source>
        <dbReference type="Google" id="ProtNLM"/>
    </source>
</evidence>
<evidence type="ECO:0000313" key="2">
    <source>
        <dbReference type="Proteomes" id="UP000593601"/>
    </source>
</evidence>
<name>A0A7M2RFU1_9FIRM</name>
<proteinExistence type="predicted"/>
<sequence>MSRELNFKKTTAMNAKRMVMIGATGRNSGKTTLALQIIDAVKDKMPVVAFKLISIRDHGDICPRGGQGCGICKGVNGRFDIQEENGTGTKDTMLLKKGGAKKVYLIRAYKESIREALEAALICVPEDALILCESNSARLVANPALFVMIQSNSSSAVKPTAKAVMEYADVLLPQDEKAFAKFVDDELPALLQISCNCIPGTE</sequence>
<keyword evidence="2" id="KW-1185">Reference proteome</keyword>
<gene>
    <name evidence="1" type="ORF">INP51_14845</name>
</gene>
<dbReference type="EMBL" id="CP063304">
    <property type="protein sequence ID" value="QOV19205.1"/>
    <property type="molecule type" value="Genomic_DNA"/>
</dbReference>
<dbReference type="RefSeq" id="WP_193735552.1">
    <property type="nucleotide sequence ID" value="NZ_CP063304.1"/>
</dbReference>
<dbReference type="Proteomes" id="UP000593601">
    <property type="component" value="Chromosome"/>
</dbReference>
<evidence type="ECO:0000313" key="1">
    <source>
        <dbReference type="EMBL" id="QOV19205.1"/>
    </source>
</evidence>
<reference evidence="1 2" key="1">
    <citation type="submission" date="2020-10" db="EMBL/GenBank/DDBJ databases">
        <title>Blautia liquoris sp.nov., isolated from the mud in a fermentation cellar used for the production of Chinese strong-flavoured liquor.</title>
        <authorList>
            <person name="Lu L."/>
        </authorList>
    </citation>
    <scope>NUCLEOTIDE SEQUENCE [LARGE SCALE GENOMIC DNA]</scope>
    <source>
        <strain evidence="1 2">LZLJ-3</strain>
    </source>
</reference>
<dbReference type="AlphaFoldDB" id="A0A7M2RFU1"/>
<accession>A0A7M2RFU1</accession>
<organism evidence="1 2">
    <name type="scientific">Blautia liquoris</name>
    <dbReference type="NCBI Taxonomy" id="2779518"/>
    <lineage>
        <taxon>Bacteria</taxon>
        <taxon>Bacillati</taxon>
        <taxon>Bacillota</taxon>
        <taxon>Clostridia</taxon>
        <taxon>Lachnospirales</taxon>
        <taxon>Lachnospiraceae</taxon>
        <taxon>Blautia</taxon>
    </lineage>
</organism>
<dbReference type="KEGG" id="bliq:INP51_14845"/>